<feature type="binding site" evidence="14 15">
    <location>
        <position position="21"/>
    </location>
    <ligand>
        <name>a divalent metal cation</name>
        <dbReference type="ChEBI" id="CHEBI:60240"/>
    </ligand>
</feature>
<evidence type="ECO:0000313" key="19">
    <source>
        <dbReference type="Proteomes" id="UP000191110"/>
    </source>
</evidence>
<dbReference type="PANTHER" id="PTHR10954">
    <property type="entry name" value="RIBONUCLEASE H2 SUBUNIT A"/>
    <property type="match status" value="1"/>
</dbReference>
<evidence type="ECO:0000256" key="1">
    <source>
        <dbReference type="ARBA" id="ARBA00000077"/>
    </source>
</evidence>
<evidence type="ECO:0000256" key="12">
    <source>
        <dbReference type="ARBA" id="ARBA00022801"/>
    </source>
</evidence>
<dbReference type="RefSeq" id="WP_078482954.1">
    <property type="nucleotide sequence ID" value="NZ_MPRL01000013.1"/>
</dbReference>
<comment type="similarity">
    <text evidence="5 14 16">Belongs to the RNase HII family.</text>
</comment>
<name>A0A1T2L838_9GAMM</name>
<organism evidence="18 19">
    <name type="scientific">Solemya pervernicosa gill symbiont</name>
    <dbReference type="NCBI Taxonomy" id="642797"/>
    <lineage>
        <taxon>Bacteria</taxon>
        <taxon>Pseudomonadati</taxon>
        <taxon>Pseudomonadota</taxon>
        <taxon>Gammaproteobacteria</taxon>
        <taxon>sulfur-oxidizing symbionts</taxon>
    </lineage>
</organism>
<dbReference type="HAMAP" id="MF_00052_B">
    <property type="entry name" value="RNase_HII_B"/>
    <property type="match status" value="1"/>
</dbReference>
<dbReference type="CDD" id="cd07182">
    <property type="entry name" value="RNase_HII_bacteria_HII_like"/>
    <property type="match status" value="1"/>
</dbReference>
<reference evidence="18 19" key="1">
    <citation type="submission" date="2016-11" db="EMBL/GenBank/DDBJ databases">
        <title>Mixed transmission modes and dynamic genome evolution in an obligate animal-bacterial symbiosis.</title>
        <authorList>
            <person name="Russell S.L."/>
            <person name="Corbett-Detig R.B."/>
            <person name="Cavanaugh C.M."/>
        </authorList>
    </citation>
    <scope>NUCLEOTIDE SEQUENCE [LARGE SCALE GENOMIC DNA]</scope>
    <source>
        <strain evidence="18">Sveles-Q1</strain>
    </source>
</reference>
<dbReference type="PANTHER" id="PTHR10954:SF18">
    <property type="entry name" value="RIBONUCLEASE HII"/>
    <property type="match status" value="1"/>
</dbReference>
<evidence type="ECO:0000256" key="9">
    <source>
        <dbReference type="ARBA" id="ARBA00022722"/>
    </source>
</evidence>
<evidence type="ECO:0000259" key="17">
    <source>
        <dbReference type="PROSITE" id="PS51975"/>
    </source>
</evidence>
<dbReference type="NCBIfam" id="NF000594">
    <property type="entry name" value="PRK00015.1-1"/>
    <property type="match status" value="1"/>
</dbReference>
<dbReference type="OrthoDB" id="9803420at2"/>
<dbReference type="InterPro" id="IPR024567">
    <property type="entry name" value="RNase_HII/HIII_dom"/>
</dbReference>
<keyword evidence="9 14" id="KW-0540">Nuclease</keyword>
<keyword evidence="19" id="KW-1185">Reference proteome</keyword>
<evidence type="ECO:0000256" key="8">
    <source>
        <dbReference type="ARBA" id="ARBA00022490"/>
    </source>
</evidence>
<dbReference type="GO" id="GO:0032299">
    <property type="term" value="C:ribonuclease H2 complex"/>
    <property type="evidence" value="ECO:0007669"/>
    <property type="project" value="TreeGrafter"/>
</dbReference>
<comment type="cofactor">
    <cofactor evidence="2">
        <name>Mg(2+)</name>
        <dbReference type="ChEBI" id="CHEBI:18420"/>
    </cofactor>
</comment>
<dbReference type="GO" id="GO:0030145">
    <property type="term" value="F:manganese ion binding"/>
    <property type="evidence" value="ECO:0007669"/>
    <property type="project" value="UniProtKB-UniRule"/>
</dbReference>
<sequence>MSDQIELIFAADTKLVAGVDEVGRGPLAGPVVAAAVILDPEQPIEGLADSKKLSEKRREILAEEIREKALAWALGRAEVAEIDEINILQASLLAMRRAIEQLDPLPEHALIDGNKCPTLLPCSAESIVKGDSKVASISAASILAKVSRDHEMVEMDRIYPGYGLAGHKGYPSKKHLQALEELGITPIHRRSYAPVRRLLES</sequence>
<dbReference type="GO" id="GO:0006298">
    <property type="term" value="P:mismatch repair"/>
    <property type="evidence" value="ECO:0007669"/>
    <property type="project" value="TreeGrafter"/>
</dbReference>
<evidence type="ECO:0000256" key="10">
    <source>
        <dbReference type="ARBA" id="ARBA00022723"/>
    </source>
</evidence>
<evidence type="ECO:0000256" key="11">
    <source>
        <dbReference type="ARBA" id="ARBA00022759"/>
    </source>
</evidence>
<dbReference type="NCBIfam" id="NF000596">
    <property type="entry name" value="PRK00015.1-4"/>
    <property type="match status" value="1"/>
</dbReference>
<dbReference type="Proteomes" id="UP000191110">
    <property type="component" value="Unassembled WGS sequence"/>
</dbReference>
<evidence type="ECO:0000256" key="14">
    <source>
        <dbReference type="HAMAP-Rule" id="MF_00052"/>
    </source>
</evidence>
<feature type="binding site" evidence="14 15">
    <location>
        <position position="20"/>
    </location>
    <ligand>
        <name>a divalent metal cation</name>
        <dbReference type="ChEBI" id="CHEBI:60240"/>
    </ligand>
</feature>
<evidence type="ECO:0000256" key="4">
    <source>
        <dbReference type="ARBA" id="ARBA00004496"/>
    </source>
</evidence>
<dbReference type="GO" id="GO:0005737">
    <property type="term" value="C:cytoplasm"/>
    <property type="evidence" value="ECO:0007669"/>
    <property type="project" value="UniProtKB-SubCell"/>
</dbReference>
<evidence type="ECO:0000256" key="13">
    <source>
        <dbReference type="ARBA" id="ARBA00023211"/>
    </source>
</evidence>
<dbReference type="InterPro" id="IPR022898">
    <property type="entry name" value="RNase_HII"/>
</dbReference>
<gene>
    <name evidence="14" type="primary">rnhB</name>
    <name evidence="18" type="ORF">BOW53_04830</name>
</gene>
<dbReference type="Gene3D" id="3.30.420.10">
    <property type="entry name" value="Ribonuclease H-like superfamily/Ribonuclease H"/>
    <property type="match status" value="1"/>
</dbReference>
<comment type="function">
    <text evidence="3 14 16">Endonuclease that specifically degrades the RNA of RNA-DNA hybrids.</text>
</comment>
<keyword evidence="12 14" id="KW-0378">Hydrolase</keyword>
<dbReference type="GO" id="GO:0043137">
    <property type="term" value="P:DNA replication, removal of RNA primer"/>
    <property type="evidence" value="ECO:0007669"/>
    <property type="project" value="TreeGrafter"/>
</dbReference>
<keyword evidence="11 14" id="KW-0255">Endonuclease</keyword>
<dbReference type="AlphaFoldDB" id="A0A1T2L838"/>
<accession>A0A1T2L838</accession>
<evidence type="ECO:0000256" key="2">
    <source>
        <dbReference type="ARBA" id="ARBA00001946"/>
    </source>
</evidence>
<dbReference type="EMBL" id="MPRL01000013">
    <property type="protein sequence ID" value="OOZ41194.1"/>
    <property type="molecule type" value="Genomic_DNA"/>
</dbReference>
<dbReference type="SUPFAM" id="SSF53098">
    <property type="entry name" value="Ribonuclease H-like"/>
    <property type="match status" value="1"/>
</dbReference>
<dbReference type="PROSITE" id="PS51975">
    <property type="entry name" value="RNASE_H_2"/>
    <property type="match status" value="1"/>
</dbReference>
<dbReference type="InterPro" id="IPR001352">
    <property type="entry name" value="RNase_HII/HIII"/>
</dbReference>
<comment type="cofactor">
    <cofactor evidence="14 15">
        <name>Mn(2+)</name>
        <dbReference type="ChEBI" id="CHEBI:29035"/>
    </cofactor>
    <cofactor evidence="14 15">
        <name>Mg(2+)</name>
        <dbReference type="ChEBI" id="CHEBI:18420"/>
    </cofactor>
    <text evidence="14 15">Manganese or magnesium. Binds 1 divalent metal ion per monomer in the absence of substrate. May bind a second metal ion after substrate binding.</text>
</comment>
<keyword evidence="13 14" id="KW-0464">Manganese</keyword>
<dbReference type="NCBIfam" id="NF000595">
    <property type="entry name" value="PRK00015.1-3"/>
    <property type="match status" value="1"/>
</dbReference>
<keyword evidence="10 14" id="KW-0479">Metal-binding</keyword>
<comment type="catalytic activity">
    <reaction evidence="1 14 15 16">
        <text>Endonucleolytic cleavage to 5'-phosphomonoester.</text>
        <dbReference type="EC" id="3.1.26.4"/>
    </reaction>
</comment>
<dbReference type="FunFam" id="3.30.420.10:FF:000006">
    <property type="entry name" value="Ribonuclease HII"/>
    <property type="match status" value="1"/>
</dbReference>
<dbReference type="GO" id="GO:0003723">
    <property type="term" value="F:RNA binding"/>
    <property type="evidence" value="ECO:0007669"/>
    <property type="project" value="UniProtKB-UniRule"/>
</dbReference>
<comment type="subcellular location">
    <subcellularLocation>
        <location evidence="4 14">Cytoplasm</location>
    </subcellularLocation>
</comment>
<evidence type="ECO:0000256" key="7">
    <source>
        <dbReference type="ARBA" id="ARBA00019179"/>
    </source>
</evidence>
<evidence type="ECO:0000313" key="18">
    <source>
        <dbReference type="EMBL" id="OOZ41194.1"/>
    </source>
</evidence>
<evidence type="ECO:0000256" key="16">
    <source>
        <dbReference type="RuleBase" id="RU003515"/>
    </source>
</evidence>
<dbReference type="EC" id="3.1.26.4" evidence="6 14"/>
<evidence type="ECO:0000256" key="6">
    <source>
        <dbReference type="ARBA" id="ARBA00012180"/>
    </source>
</evidence>
<evidence type="ECO:0000256" key="5">
    <source>
        <dbReference type="ARBA" id="ARBA00007383"/>
    </source>
</evidence>
<protein>
    <recommendedName>
        <fullName evidence="7 14">Ribonuclease HII</fullName>
        <shortName evidence="14">RNase HII</shortName>
        <ecNumber evidence="6 14">3.1.26.4</ecNumber>
    </recommendedName>
</protein>
<proteinExistence type="inferred from homology"/>
<evidence type="ECO:0000256" key="3">
    <source>
        <dbReference type="ARBA" id="ARBA00004065"/>
    </source>
</evidence>
<keyword evidence="8 14" id="KW-0963">Cytoplasm</keyword>
<dbReference type="Pfam" id="PF01351">
    <property type="entry name" value="RNase_HII"/>
    <property type="match status" value="1"/>
</dbReference>
<comment type="caution">
    <text evidence="18">The sequence shown here is derived from an EMBL/GenBank/DDBJ whole genome shotgun (WGS) entry which is preliminary data.</text>
</comment>
<feature type="binding site" evidence="14 15">
    <location>
        <position position="112"/>
    </location>
    <ligand>
        <name>a divalent metal cation</name>
        <dbReference type="ChEBI" id="CHEBI:60240"/>
    </ligand>
</feature>
<evidence type="ECO:0000256" key="15">
    <source>
        <dbReference type="PROSITE-ProRule" id="PRU01319"/>
    </source>
</evidence>
<dbReference type="GO" id="GO:0004523">
    <property type="term" value="F:RNA-DNA hybrid ribonuclease activity"/>
    <property type="evidence" value="ECO:0007669"/>
    <property type="project" value="UniProtKB-UniRule"/>
</dbReference>
<feature type="domain" description="RNase H type-2" evidence="17">
    <location>
        <begin position="14"/>
        <end position="201"/>
    </location>
</feature>
<dbReference type="InterPro" id="IPR012337">
    <property type="entry name" value="RNaseH-like_sf"/>
</dbReference>
<dbReference type="InterPro" id="IPR036397">
    <property type="entry name" value="RNaseH_sf"/>
</dbReference>